<keyword evidence="4 8" id="KW-0812">Transmembrane</keyword>
<organism evidence="9 10">
    <name type="scientific">Zygosaccharomyces bailii (strain CLIB 213 / ATCC 58445 / CBS 680 / BCRC 21525 / NBRC 1098 / NCYC 1416 / NRRL Y-2227)</name>
    <dbReference type="NCBI Taxonomy" id="1333698"/>
    <lineage>
        <taxon>Eukaryota</taxon>
        <taxon>Fungi</taxon>
        <taxon>Dikarya</taxon>
        <taxon>Ascomycota</taxon>
        <taxon>Saccharomycotina</taxon>
        <taxon>Saccharomycetes</taxon>
        <taxon>Saccharomycetales</taxon>
        <taxon>Saccharomycetaceae</taxon>
        <taxon>Zygosaccharomyces</taxon>
    </lineage>
</organism>
<dbReference type="PANTHER" id="PTHR31632">
    <property type="entry name" value="IRON TRANSPORTER FTH1"/>
    <property type="match status" value="1"/>
</dbReference>
<dbReference type="InterPro" id="IPR005217">
    <property type="entry name" value="EfeU/FTR1-like"/>
</dbReference>
<keyword evidence="10" id="KW-1185">Reference proteome</keyword>
<feature type="transmembrane region" description="Helical" evidence="8">
    <location>
        <begin position="299"/>
        <end position="317"/>
    </location>
</feature>
<feature type="transmembrane region" description="Helical" evidence="8">
    <location>
        <begin position="90"/>
        <end position="111"/>
    </location>
</feature>
<feature type="transmembrane region" description="Helical" evidence="8">
    <location>
        <begin position="54"/>
        <end position="78"/>
    </location>
</feature>
<feature type="transmembrane region" description="Helical" evidence="8">
    <location>
        <begin position="148"/>
        <end position="174"/>
    </location>
</feature>
<evidence type="ECO:0000256" key="7">
    <source>
        <dbReference type="SAM" id="MobiDB-lite"/>
    </source>
</evidence>
<name>A0A8J2X171_ZYGB2</name>
<gene>
    <name evidence="9" type="ORF">BN860_08284g</name>
</gene>
<evidence type="ECO:0000256" key="6">
    <source>
        <dbReference type="ARBA" id="ARBA00023136"/>
    </source>
</evidence>
<dbReference type="GO" id="GO:0033573">
    <property type="term" value="C:high-affinity iron permease complex"/>
    <property type="evidence" value="ECO:0007669"/>
    <property type="project" value="InterPro"/>
</dbReference>
<evidence type="ECO:0000256" key="1">
    <source>
        <dbReference type="ARBA" id="ARBA00004141"/>
    </source>
</evidence>
<dbReference type="PANTHER" id="PTHR31632:SF2">
    <property type="entry name" value="PLASMA MEMBRANE IRON PERMEASE"/>
    <property type="match status" value="1"/>
</dbReference>
<keyword evidence="3" id="KW-0406">Ion transport</keyword>
<evidence type="ECO:0000256" key="2">
    <source>
        <dbReference type="ARBA" id="ARBA00008333"/>
    </source>
</evidence>
<dbReference type="Pfam" id="PF03239">
    <property type="entry name" value="FTR1"/>
    <property type="match status" value="1"/>
</dbReference>
<proteinExistence type="inferred from homology"/>
<evidence type="ECO:0000256" key="5">
    <source>
        <dbReference type="ARBA" id="ARBA00022989"/>
    </source>
</evidence>
<dbReference type="InterPro" id="IPR004923">
    <property type="entry name" value="FTR1/Fip1/EfeU"/>
</dbReference>
<dbReference type="OrthoDB" id="4364at2759"/>
<feature type="transmembrane region" description="Helical" evidence="8">
    <location>
        <begin position="12"/>
        <end position="34"/>
    </location>
</feature>
<dbReference type="NCBIfam" id="TIGR00145">
    <property type="entry name" value="EfeU/Ftr1 family ferrous iron transporter subunit"/>
    <property type="match status" value="1"/>
</dbReference>
<sequence length="437" mass="48603">MGGGSNKVFNVAVFFVVFRECLEAVVVVSVLLSFLKQSIGENDWNLYKKLRRQVWIGVVLGFIVCLAIGGGMIGAYYSQGNDIFGGAEDLWEGIFCMIATIMISAMGIPMLRINKMQSKWRVKIAKAMVAEPSSKMDYFKFGFLCKKYAMFLLPFVTVLREGLEAVVFVAGAGITTANAKGTSYPLPVFIGLIAGGSVGLLLYYGTSRSSMQIFLIISTCILYLISAGLFSRGAWYFDNYRFNQATGGDASESGDGNGSYNIKQTIYHVNCCNPELDNGWDVFNALLGWQNTGYYSSMISYNIYWLFMILFLSLLMYEEKKGHLPFTKNLQMHQLNPMYHIKNKKKNELTKEQEEELFARLEGIKFDKSHGGIIHENVNGENMKEQGEGSDVDGVLYPSHDSSSQYAGSYVAGTEAVEDDRDSKKGETVVATNSVYP</sequence>
<evidence type="ECO:0000256" key="3">
    <source>
        <dbReference type="ARBA" id="ARBA00022496"/>
    </source>
</evidence>
<comment type="subcellular location">
    <subcellularLocation>
        <location evidence="1">Membrane</location>
        <topology evidence="1">Multi-pass membrane protein</topology>
    </subcellularLocation>
</comment>
<keyword evidence="3" id="KW-0408">Iron</keyword>
<keyword evidence="3" id="KW-0813">Transport</keyword>
<dbReference type="EMBL" id="HG316458">
    <property type="protein sequence ID" value="CDF90069.1"/>
    <property type="molecule type" value="Genomic_DNA"/>
</dbReference>
<reference evidence="10" key="1">
    <citation type="journal article" date="2013" name="Genome Announc.">
        <title>Genome sequence of the food spoilage yeast Zygosaccharomyces bailii CLIB 213(T).</title>
        <authorList>
            <person name="Galeote V."/>
            <person name="Bigey F."/>
            <person name="Devillers H."/>
            <person name="Neuveglise C."/>
            <person name="Dequin S."/>
        </authorList>
    </citation>
    <scope>NUCLEOTIDE SEQUENCE [LARGE SCALE GENOMIC DNA]</scope>
    <source>
        <strain evidence="10">CLIB 213 / ATCC 58445 / CBS 680 / CCRC 21525 / NBRC 1098 / NCYC 1416 / NRRL Y-2227</strain>
    </source>
</reference>
<dbReference type="Proteomes" id="UP000019375">
    <property type="component" value="Unassembled WGS sequence"/>
</dbReference>
<accession>A0A8J2X171</accession>
<feature type="region of interest" description="Disordered" evidence="7">
    <location>
        <begin position="378"/>
        <end position="437"/>
    </location>
</feature>
<evidence type="ECO:0000313" key="9">
    <source>
        <dbReference type="EMBL" id="CDF90069.1"/>
    </source>
</evidence>
<keyword evidence="5 8" id="KW-1133">Transmembrane helix</keyword>
<evidence type="ECO:0000256" key="8">
    <source>
        <dbReference type="SAM" id="Phobius"/>
    </source>
</evidence>
<dbReference type="AlphaFoldDB" id="A0A8J2X171"/>
<feature type="transmembrane region" description="Helical" evidence="8">
    <location>
        <begin position="186"/>
        <end position="206"/>
    </location>
</feature>
<dbReference type="GO" id="GO:0015093">
    <property type="term" value="F:ferrous iron transmembrane transporter activity"/>
    <property type="evidence" value="ECO:0007669"/>
    <property type="project" value="TreeGrafter"/>
</dbReference>
<keyword evidence="3" id="KW-0410">Iron transport</keyword>
<evidence type="ECO:0000256" key="4">
    <source>
        <dbReference type="ARBA" id="ARBA00022692"/>
    </source>
</evidence>
<feature type="transmembrane region" description="Helical" evidence="8">
    <location>
        <begin position="213"/>
        <end position="235"/>
    </location>
</feature>
<comment type="similarity">
    <text evidence="2">Belongs to the oxidase-dependent Fe transporter (OFeT) (TC 9.A.10.1) family.</text>
</comment>
<keyword evidence="6 8" id="KW-0472">Membrane</keyword>
<protein>
    <submittedName>
        <fullName evidence="9">ZYBA0S05-08284g1_1</fullName>
    </submittedName>
</protein>
<evidence type="ECO:0000313" key="10">
    <source>
        <dbReference type="Proteomes" id="UP000019375"/>
    </source>
</evidence>